<dbReference type="InterPro" id="IPR058533">
    <property type="entry name" value="Cation_efflux_TM"/>
</dbReference>
<dbReference type="GO" id="GO:0005774">
    <property type="term" value="C:vacuolar membrane"/>
    <property type="evidence" value="ECO:0007669"/>
    <property type="project" value="UniProtKB-SubCell"/>
</dbReference>
<keyword evidence="6" id="KW-1133">Transmembrane helix</keyword>
<dbReference type="RefSeq" id="XP_022151544.1">
    <property type="nucleotide sequence ID" value="XM_022295852.1"/>
</dbReference>
<dbReference type="PANTHER" id="PTHR43840:SF15">
    <property type="entry name" value="MITOCHONDRIAL METAL TRANSPORTER 1-RELATED"/>
    <property type="match status" value="1"/>
</dbReference>
<dbReference type="PANTHER" id="PTHR43840">
    <property type="entry name" value="MITOCHONDRIAL METAL TRANSPORTER 1-RELATED"/>
    <property type="match status" value="1"/>
</dbReference>
<protein>
    <submittedName>
        <fullName evidence="11">Metal tolerance protein C1</fullName>
    </submittedName>
</protein>
<evidence type="ECO:0000256" key="3">
    <source>
        <dbReference type="ARBA" id="ARBA00022448"/>
    </source>
</evidence>
<dbReference type="GO" id="GO:0008324">
    <property type="term" value="F:monoatomic cation transmembrane transporter activity"/>
    <property type="evidence" value="ECO:0007669"/>
    <property type="project" value="InterPro"/>
</dbReference>
<dbReference type="InterPro" id="IPR050291">
    <property type="entry name" value="CDF_Transporter"/>
</dbReference>
<evidence type="ECO:0000256" key="6">
    <source>
        <dbReference type="ARBA" id="ARBA00022989"/>
    </source>
</evidence>
<dbReference type="SUPFAM" id="SSF161111">
    <property type="entry name" value="Cation efflux protein transmembrane domain-like"/>
    <property type="match status" value="1"/>
</dbReference>
<dbReference type="InterPro" id="IPR036837">
    <property type="entry name" value="Cation_efflux_CTD_sf"/>
</dbReference>
<dbReference type="InterPro" id="IPR002524">
    <property type="entry name" value="Cation_efflux"/>
</dbReference>
<evidence type="ECO:0000313" key="11">
    <source>
        <dbReference type="RefSeq" id="XP_022151544.1"/>
    </source>
</evidence>
<comment type="subcellular location">
    <subcellularLocation>
        <location evidence="2">Vacuole membrane</location>
        <topology evidence="2">Multi-pass membrane protein</topology>
    </subcellularLocation>
</comment>
<dbReference type="InterPro" id="IPR027469">
    <property type="entry name" value="Cation_efflux_TMD_sf"/>
</dbReference>
<dbReference type="Proteomes" id="UP000504603">
    <property type="component" value="Unplaced"/>
</dbReference>
<dbReference type="OrthoDB" id="435980at2759"/>
<proteinExistence type="predicted"/>
<dbReference type="AlphaFoldDB" id="A0A6J1DDD3"/>
<feature type="domain" description="Cation efflux protein transmembrane" evidence="8">
    <location>
        <begin position="84"/>
        <end position="302"/>
    </location>
</feature>
<evidence type="ECO:0000259" key="8">
    <source>
        <dbReference type="Pfam" id="PF01545"/>
    </source>
</evidence>
<evidence type="ECO:0000259" key="9">
    <source>
        <dbReference type="Pfam" id="PF16916"/>
    </source>
</evidence>
<dbReference type="Pfam" id="PF01545">
    <property type="entry name" value="Cation_efflux"/>
    <property type="match status" value="1"/>
</dbReference>
<evidence type="ECO:0000313" key="10">
    <source>
        <dbReference type="Proteomes" id="UP000504603"/>
    </source>
</evidence>
<evidence type="ECO:0000256" key="4">
    <source>
        <dbReference type="ARBA" id="ARBA00022554"/>
    </source>
</evidence>
<dbReference type="GeneID" id="111019455"/>
<dbReference type="InterPro" id="IPR027470">
    <property type="entry name" value="Cation_efflux_CTD"/>
</dbReference>
<reference evidence="11" key="1">
    <citation type="submission" date="2025-08" db="UniProtKB">
        <authorList>
            <consortium name="RefSeq"/>
        </authorList>
    </citation>
    <scope>IDENTIFICATION</scope>
    <source>
        <strain evidence="11">OHB3-1</strain>
    </source>
</reference>
<keyword evidence="7" id="KW-0472">Membrane</keyword>
<organism evidence="10 11">
    <name type="scientific">Momordica charantia</name>
    <name type="common">Bitter gourd</name>
    <name type="synonym">Balsam pear</name>
    <dbReference type="NCBI Taxonomy" id="3673"/>
    <lineage>
        <taxon>Eukaryota</taxon>
        <taxon>Viridiplantae</taxon>
        <taxon>Streptophyta</taxon>
        <taxon>Embryophyta</taxon>
        <taxon>Tracheophyta</taxon>
        <taxon>Spermatophyta</taxon>
        <taxon>Magnoliopsida</taxon>
        <taxon>eudicotyledons</taxon>
        <taxon>Gunneridae</taxon>
        <taxon>Pentapetalae</taxon>
        <taxon>rosids</taxon>
        <taxon>fabids</taxon>
        <taxon>Cucurbitales</taxon>
        <taxon>Cucurbitaceae</taxon>
        <taxon>Momordiceae</taxon>
        <taxon>Momordica</taxon>
    </lineage>
</organism>
<evidence type="ECO:0000256" key="2">
    <source>
        <dbReference type="ARBA" id="ARBA00004128"/>
    </source>
</evidence>
<dbReference type="FunFam" id="1.20.1510.10:FF:000023">
    <property type="entry name" value="Metal tolerance protein C1"/>
    <property type="match status" value="1"/>
</dbReference>
<evidence type="ECO:0000256" key="7">
    <source>
        <dbReference type="ARBA" id="ARBA00023136"/>
    </source>
</evidence>
<dbReference type="Gene3D" id="1.20.1510.10">
    <property type="entry name" value="Cation efflux protein transmembrane domain"/>
    <property type="match status" value="1"/>
</dbReference>
<keyword evidence="5" id="KW-0812">Transmembrane</keyword>
<keyword evidence="3" id="KW-0813">Transport</keyword>
<comment type="function">
    <text evidence="1">Involved in sequestration of excess metal in the cytoplasm into vacuoles to maintain metal homeostasis.</text>
</comment>
<name>A0A6J1DDD3_MOMCH</name>
<sequence length="503" mass="55027">MRYRFYRLNPILQSFYTRLSSATHQEFHSIPPIQSLNLQPQNSLLGIYDDPKNRISRRWHLGHAHRHDDHHRFGEEGESIFKLGLGADIALAAGKAVTGYLSGSTAIIADAAHSVSDVVLSGIALWSFKAAKAPKDKEHPYGHGKFETLGALGISCMLLATAGGIAWHASELLLGLLSAAPEIVNQPLGHDDLHNHSHGGHHHGIDMDHPILALNMTLVSISIKEGLYWITKRAGEKQGSGLMKANAWHHRADAISSVVALIGVGGSILGVKFLDPLAGLVVSGMILKAGLGSGHQSILELVDAAIPADQIEPVRRTILQVEGVMGCHRLRGRRAGSSLYLDVHIEVDPFLSVSAAHCIGENARRKIHTSHPEVSEVFIHIDPSISHFQHSLSDWQEGSIGTLNQSTDTLLNEKKIESMISRIIQSQFPEKMVVERITPHLLQGKILLEIEVSMPPDLLVRNAMEVARVAEMQILKAASNIVHVSIQLRLGHRIPQLSHQAKF</sequence>
<dbReference type="SUPFAM" id="SSF160240">
    <property type="entry name" value="Cation efflux protein cytoplasmic domain-like"/>
    <property type="match status" value="1"/>
</dbReference>
<dbReference type="NCBIfam" id="TIGR01297">
    <property type="entry name" value="CDF"/>
    <property type="match status" value="1"/>
</dbReference>
<keyword evidence="10" id="KW-1185">Reference proteome</keyword>
<accession>A0A6J1DDD3</accession>
<dbReference type="Gene3D" id="3.30.70.1350">
    <property type="entry name" value="Cation efflux protein, cytoplasmic domain"/>
    <property type="match status" value="2"/>
</dbReference>
<keyword evidence="4" id="KW-0926">Vacuole</keyword>
<evidence type="ECO:0000256" key="5">
    <source>
        <dbReference type="ARBA" id="ARBA00022692"/>
    </source>
</evidence>
<evidence type="ECO:0000256" key="1">
    <source>
        <dbReference type="ARBA" id="ARBA00003168"/>
    </source>
</evidence>
<gene>
    <name evidence="11" type="primary">LOC111019455</name>
</gene>
<feature type="domain" description="Cation efflux protein cytoplasmic" evidence="9">
    <location>
        <begin position="307"/>
        <end position="383"/>
    </location>
</feature>
<dbReference type="Pfam" id="PF16916">
    <property type="entry name" value="ZT_dimer"/>
    <property type="match status" value="1"/>
</dbReference>
<dbReference type="KEGG" id="mcha:111019455"/>
<dbReference type="FunFam" id="3.30.70.1350:FF:000008">
    <property type="entry name" value="Metal tolerance protein C1"/>
    <property type="match status" value="1"/>
</dbReference>